<feature type="region of interest" description="Disordered" evidence="9">
    <location>
        <begin position="611"/>
        <end position="634"/>
    </location>
</feature>
<gene>
    <name evidence="12" type="ORF">ACJMK2_002194</name>
</gene>
<dbReference type="SMART" id="SM00608">
    <property type="entry name" value="ACR"/>
    <property type="match status" value="1"/>
</dbReference>
<dbReference type="GO" id="GO:0008237">
    <property type="term" value="F:metallopeptidase activity"/>
    <property type="evidence" value="ECO:0007669"/>
    <property type="project" value="UniProtKB-KW"/>
</dbReference>
<evidence type="ECO:0000256" key="4">
    <source>
        <dbReference type="ARBA" id="ARBA00022833"/>
    </source>
</evidence>
<dbReference type="InterPro" id="IPR024079">
    <property type="entry name" value="MetalloPept_cat_dom_sf"/>
</dbReference>
<dbReference type="Gene3D" id="3.40.1620.60">
    <property type="match status" value="1"/>
</dbReference>
<dbReference type="SUPFAM" id="SSF55486">
    <property type="entry name" value="Metalloproteases ('zincins'), catalytic domain"/>
    <property type="match status" value="1"/>
</dbReference>
<feature type="binding site" evidence="8">
    <location>
        <position position="385"/>
    </location>
    <ligand>
        <name>Zn(2+)</name>
        <dbReference type="ChEBI" id="CHEBI:29105"/>
        <note>catalytic</note>
    </ligand>
</feature>
<dbReference type="GO" id="GO:0006508">
    <property type="term" value="P:proteolysis"/>
    <property type="evidence" value="ECO:0007669"/>
    <property type="project" value="UniProtKB-KW"/>
</dbReference>
<dbReference type="AlphaFoldDB" id="A0ABD3XV37"/>
<dbReference type="PANTHER" id="PTHR11905">
    <property type="entry name" value="ADAM A DISINTEGRIN AND METALLOPROTEASE DOMAIN"/>
    <property type="match status" value="1"/>
</dbReference>
<evidence type="ECO:0000256" key="3">
    <source>
        <dbReference type="ARBA" id="ARBA00022801"/>
    </source>
</evidence>
<evidence type="ECO:0000313" key="12">
    <source>
        <dbReference type="EMBL" id="KAL3889872.1"/>
    </source>
</evidence>
<keyword evidence="13" id="KW-1185">Reference proteome</keyword>
<protein>
    <recommendedName>
        <fullName evidence="11">Peptidase M12B domain-containing protein</fullName>
    </recommendedName>
</protein>
<keyword evidence="10" id="KW-0732">Signal</keyword>
<keyword evidence="6" id="KW-1015">Disulfide bond</keyword>
<dbReference type="InterPro" id="IPR001590">
    <property type="entry name" value="Peptidase_M12B"/>
</dbReference>
<dbReference type="EMBL" id="JBJQND010000001">
    <property type="protein sequence ID" value="KAL3889872.1"/>
    <property type="molecule type" value="Genomic_DNA"/>
</dbReference>
<dbReference type="Gene3D" id="3.40.390.10">
    <property type="entry name" value="Collagenase (Catalytic Domain)"/>
    <property type="match status" value="1"/>
</dbReference>
<feature type="binding site" evidence="8">
    <location>
        <position position="395"/>
    </location>
    <ligand>
        <name>Zn(2+)</name>
        <dbReference type="ChEBI" id="CHEBI:29105"/>
        <note>catalytic</note>
    </ligand>
</feature>
<keyword evidence="3" id="KW-0378">Hydrolase</keyword>
<feature type="domain" description="Peptidase M12B" evidence="11">
    <location>
        <begin position="211"/>
        <end position="445"/>
    </location>
</feature>
<evidence type="ECO:0000256" key="1">
    <source>
        <dbReference type="ARBA" id="ARBA00022670"/>
    </source>
</evidence>
<evidence type="ECO:0000256" key="2">
    <source>
        <dbReference type="ARBA" id="ARBA00022723"/>
    </source>
</evidence>
<keyword evidence="4 8" id="KW-0862">Zinc</keyword>
<dbReference type="PANTHER" id="PTHR11905:SF159">
    <property type="entry name" value="ADAM METALLOPROTEASE"/>
    <property type="match status" value="1"/>
</dbReference>
<dbReference type="InterPro" id="IPR006586">
    <property type="entry name" value="ADAM_Cys-rich"/>
</dbReference>
<dbReference type="Proteomes" id="UP001634394">
    <property type="component" value="Unassembled WGS sequence"/>
</dbReference>
<evidence type="ECO:0000259" key="11">
    <source>
        <dbReference type="PROSITE" id="PS50215"/>
    </source>
</evidence>
<keyword evidence="2 8" id="KW-0479">Metal-binding</keyword>
<comment type="caution">
    <text evidence="8">Lacks conserved residue(s) required for the propagation of feature annotation.</text>
</comment>
<feature type="signal peptide" evidence="10">
    <location>
        <begin position="1"/>
        <end position="16"/>
    </location>
</feature>
<evidence type="ECO:0000313" key="13">
    <source>
        <dbReference type="Proteomes" id="UP001634394"/>
    </source>
</evidence>
<feature type="region of interest" description="Disordered" evidence="9">
    <location>
        <begin position="547"/>
        <end position="574"/>
    </location>
</feature>
<dbReference type="InterPro" id="IPR041645">
    <property type="entry name" value="ADAMTS_CR_2"/>
</dbReference>
<name>A0ABD3XV37_SINWO</name>
<dbReference type="GO" id="GO:0046872">
    <property type="term" value="F:metal ion binding"/>
    <property type="evidence" value="ECO:0007669"/>
    <property type="project" value="UniProtKB-KW"/>
</dbReference>
<keyword evidence="5" id="KW-0482">Metalloprotease</keyword>
<organism evidence="12 13">
    <name type="scientific">Sinanodonta woodiana</name>
    <name type="common">Chinese pond mussel</name>
    <name type="synonym">Anodonta woodiana</name>
    <dbReference type="NCBI Taxonomy" id="1069815"/>
    <lineage>
        <taxon>Eukaryota</taxon>
        <taxon>Metazoa</taxon>
        <taxon>Spiralia</taxon>
        <taxon>Lophotrochozoa</taxon>
        <taxon>Mollusca</taxon>
        <taxon>Bivalvia</taxon>
        <taxon>Autobranchia</taxon>
        <taxon>Heteroconchia</taxon>
        <taxon>Palaeoheterodonta</taxon>
        <taxon>Unionida</taxon>
        <taxon>Unionoidea</taxon>
        <taxon>Unionidae</taxon>
        <taxon>Unioninae</taxon>
        <taxon>Sinanodonta</taxon>
    </lineage>
</organism>
<proteinExistence type="predicted"/>
<reference evidence="12 13" key="1">
    <citation type="submission" date="2024-11" db="EMBL/GenBank/DDBJ databases">
        <title>Chromosome-level genome assembly of the freshwater bivalve Anodonta woodiana.</title>
        <authorList>
            <person name="Chen X."/>
        </authorList>
    </citation>
    <scope>NUCLEOTIDE SEQUENCE [LARGE SCALE GENOMIC DNA]</scope>
    <source>
        <strain evidence="12">MN2024</strain>
        <tissue evidence="12">Gills</tissue>
    </source>
</reference>
<evidence type="ECO:0000256" key="9">
    <source>
        <dbReference type="SAM" id="MobiDB-lite"/>
    </source>
</evidence>
<accession>A0ABD3XV37</accession>
<keyword evidence="1" id="KW-0645">Protease</keyword>
<feature type="region of interest" description="Disordered" evidence="9">
    <location>
        <begin position="647"/>
        <end position="670"/>
    </location>
</feature>
<dbReference type="Pfam" id="PF17771">
    <property type="entry name" value="ADAMTS_CR_2"/>
    <property type="match status" value="1"/>
</dbReference>
<keyword evidence="7" id="KW-0325">Glycoprotein</keyword>
<feature type="binding site" evidence="8">
    <location>
        <position position="389"/>
    </location>
    <ligand>
        <name>Zn(2+)</name>
        <dbReference type="ChEBI" id="CHEBI:29105"/>
        <note>catalytic</note>
    </ligand>
</feature>
<dbReference type="PROSITE" id="PS50215">
    <property type="entry name" value="ADAM_MEPRO"/>
    <property type="match status" value="1"/>
</dbReference>
<evidence type="ECO:0000256" key="8">
    <source>
        <dbReference type="PROSITE-ProRule" id="PRU00276"/>
    </source>
</evidence>
<dbReference type="Pfam" id="PF13688">
    <property type="entry name" value="Reprolysin_5"/>
    <property type="match status" value="1"/>
</dbReference>
<evidence type="ECO:0000256" key="7">
    <source>
        <dbReference type="ARBA" id="ARBA00023180"/>
    </source>
</evidence>
<feature type="active site" evidence="8">
    <location>
        <position position="386"/>
    </location>
</feature>
<feature type="chain" id="PRO_5044753198" description="Peptidase M12B domain-containing protein" evidence="10">
    <location>
        <begin position="17"/>
        <end position="688"/>
    </location>
</feature>
<evidence type="ECO:0000256" key="10">
    <source>
        <dbReference type="SAM" id="SignalP"/>
    </source>
</evidence>
<evidence type="ECO:0000256" key="6">
    <source>
        <dbReference type="ARBA" id="ARBA00023157"/>
    </source>
</evidence>
<comment type="caution">
    <text evidence="12">The sequence shown here is derived from an EMBL/GenBank/DDBJ whole genome shotgun (WGS) entry which is preliminary data.</text>
</comment>
<evidence type="ECO:0000256" key="5">
    <source>
        <dbReference type="ARBA" id="ARBA00023049"/>
    </source>
</evidence>
<sequence>MKKIITFLVFVHCGTALKLFPEIHRDDEAVTVYVNHHQSRTRRSDFATPDGDPFQDTMSFSFDIEGQQYTWNLKKNRLLERQVPVVLVTNGKFKPVLDNTKQSDYAFYQLREENRAASVLVRCPGMKKPCQLHGHVSVGAKHYVVEGTDGVLKGKLLSSVPHKIKQVNQWQNFTGDATRVKINITDPDSVVERQEATEEKTREKRQARIRHVVEVEMVIDYTIYDYWLSISAGNDNVARDAIEQYYQLVANNMDLRYQSVKEQSSTISVSVVPLRILVDLTSSWIRGNSRLVQSVLQVEAEKAMYAFRNWTVQNRQQLTNYDHIMAFTRGDLGFYDTTGLFYSGSAGIALTNSQNFVSLVCRSQTNSVSLIEDRTAGDSSSVAAHELGHSLGLPHDDVFSQADCSKEAQYIMASARDVRAMTSAKAPNPWRFSRCSVQGLEQALNGIQCTQNHSFSETQYNLIMNLEQPGKVYDVNTQCRLAYGEGSYMCFELSESICWADMYCRDPKDTSGSCYSVHVMSGTPCAEGKWCYRGECVQQPTTITTKPTNISTSRTTSVQSTTARTGTGTNVTTATTTRIPSTTKTSTTIRIPTTIQTSTTTRIPTTIKTSTTTRIPSTTKTSTTSRIPSTTKTSTTIRIPTTIKTSTTTRIPSTTKTSTTTRIPSTSTQTPPCDLWCRIQNWYRNNLG</sequence>